<evidence type="ECO:0000313" key="21">
    <source>
        <dbReference type="Proteomes" id="UP000694408"/>
    </source>
</evidence>
<organism evidence="20 21">
    <name type="scientific">Junco hyemalis</name>
    <name type="common">Dark-eyed junco</name>
    <dbReference type="NCBI Taxonomy" id="40217"/>
    <lineage>
        <taxon>Eukaryota</taxon>
        <taxon>Metazoa</taxon>
        <taxon>Chordata</taxon>
        <taxon>Craniata</taxon>
        <taxon>Vertebrata</taxon>
        <taxon>Euteleostomi</taxon>
        <taxon>Archelosauria</taxon>
        <taxon>Archosauria</taxon>
        <taxon>Dinosauria</taxon>
        <taxon>Saurischia</taxon>
        <taxon>Theropoda</taxon>
        <taxon>Coelurosauria</taxon>
        <taxon>Aves</taxon>
        <taxon>Neognathae</taxon>
        <taxon>Neoaves</taxon>
        <taxon>Telluraves</taxon>
        <taxon>Australaves</taxon>
        <taxon>Passeriformes</taxon>
        <taxon>Passerellidae</taxon>
        <taxon>Junco</taxon>
    </lineage>
</organism>
<evidence type="ECO:0000256" key="16">
    <source>
        <dbReference type="ARBA" id="ARBA00042594"/>
    </source>
</evidence>
<dbReference type="GO" id="GO:0005794">
    <property type="term" value="C:Golgi apparatus"/>
    <property type="evidence" value="ECO:0007669"/>
    <property type="project" value="UniProtKB-SubCell"/>
</dbReference>
<evidence type="ECO:0000313" key="20">
    <source>
        <dbReference type="Ensembl" id="ENSJHYP00000012232.1"/>
    </source>
</evidence>
<dbReference type="GO" id="GO:0033700">
    <property type="term" value="P:phospholipid efflux"/>
    <property type="evidence" value="ECO:0007669"/>
    <property type="project" value="TreeGrafter"/>
</dbReference>
<evidence type="ECO:0000256" key="7">
    <source>
        <dbReference type="ARBA" id="ARBA00022513"/>
    </source>
</evidence>
<dbReference type="GO" id="GO:0042627">
    <property type="term" value="C:chylomicron"/>
    <property type="evidence" value="ECO:0007669"/>
    <property type="project" value="UniProtKB-KW"/>
</dbReference>
<dbReference type="GO" id="GO:0055090">
    <property type="term" value="P:acylglycerol homeostasis"/>
    <property type="evidence" value="ECO:0007669"/>
    <property type="project" value="TreeGrafter"/>
</dbReference>
<comment type="function">
    <text evidence="17">Minor apolipoprotein mainly associated with HDL and to a lesser extent with VLDL. May also be associated with chylomicrons. Important determinant of plasma triglyceride (TG) levels by both being a potent stimulator of apo-CII lipoprotein lipase (LPL) TG hydrolysis and an inhibitor of the hepatic VLDL-TG production rate (without affecting the VLDL-apoB production rate). Activates poorly lecithin:cholesterol acyltransferase (LCAT) and does not enhance efflux of cholesterol from macrophages. Binds heparin.</text>
</comment>
<dbReference type="PANTHER" id="PTHR18976:SF13">
    <property type="entry name" value="APOLIPOPROTEIN A-V"/>
    <property type="match status" value="1"/>
</dbReference>
<feature type="compositionally biased region" description="Basic and acidic residues" evidence="19">
    <location>
        <begin position="218"/>
        <end position="229"/>
    </location>
</feature>
<reference evidence="20" key="2">
    <citation type="submission" date="2025-09" db="UniProtKB">
        <authorList>
            <consortium name="Ensembl"/>
        </authorList>
    </citation>
    <scope>IDENTIFICATION</scope>
</reference>
<keyword evidence="11" id="KW-0967">Endosome</keyword>
<keyword evidence="8" id="KW-0964">Secreted</keyword>
<feature type="region of interest" description="Disordered" evidence="19">
    <location>
        <begin position="58"/>
        <end position="83"/>
    </location>
</feature>
<keyword evidence="10" id="KW-0732">Signal</keyword>
<comment type="subcellular location">
    <subcellularLocation>
        <location evidence="1">Early endosome</location>
    </subcellularLocation>
    <subcellularLocation>
        <location evidence="2">Golgi apparatus</location>
        <location evidence="2">trans-Golgi network</location>
    </subcellularLocation>
    <subcellularLocation>
        <location evidence="3">Late endosome</location>
    </subcellularLocation>
    <subcellularLocation>
        <location evidence="4">Secreted</location>
    </subcellularLocation>
</comment>
<dbReference type="GO" id="GO:0034361">
    <property type="term" value="C:very-low-density lipoprotein particle"/>
    <property type="evidence" value="ECO:0007669"/>
    <property type="project" value="UniProtKB-KW"/>
</dbReference>
<reference evidence="20" key="1">
    <citation type="submission" date="2025-08" db="UniProtKB">
        <authorList>
            <consortium name="Ensembl"/>
        </authorList>
    </citation>
    <scope>IDENTIFICATION</scope>
</reference>
<dbReference type="GO" id="GO:0034364">
    <property type="term" value="C:high-density lipoprotein particle"/>
    <property type="evidence" value="ECO:0007669"/>
    <property type="project" value="TreeGrafter"/>
</dbReference>
<dbReference type="AlphaFoldDB" id="A0A8C5J0U1"/>
<keyword evidence="14" id="KW-0850">VLDL</keyword>
<feature type="compositionally biased region" description="Polar residues" evidence="19">
    <location>
        <begin position="284"/>
        <end position="293"/>
    </location>
</feature>
<dbReference type="PANTHER" id="PTHR18976">
    <property type="entry name" value="APOLIPOPROTEIN"/>
    <property type="match status" value="1"/>
</dbReference>
<evidence type="ECO:0000256" key="15">
    <source>
        <dbReference type="ARBA" id="ARBA00040758"/>
    </source>
</evidence>
<evidence type="ECO:0000256" key="8">
    <source>
        <dbReference type="ARBA" id="ARBA00022525"/>
    </source>
</evidence>
<dbReference type="InterPro" id="IPR050163">
    <property type="entry name" value="Apolipoprotein_A1/A4/E"/>
</dbReference>
<dbReference type="GO" id="GO:0060228">
    <property type="term" value="F:phosphatidylcholine-sterol O-acyltransferase activator activity"/>
    <property type="evidence" value="ECO:0007669"/>
    <property type="project" value="TreeGrafter"/>
</dbReference>
<dbReference type="GO" id="GO:0033344">
    <property type="term" value="P:cholesterol efflux"/>
    <property type="evidence" value="ECO:0007669"/>
    <property type="project" value="TreeGrafter"/>
</dbReference>
<dbReference type="Proteomes" id="UP000694408">
    <property type="component" value="Unplaced"/>
</dbReference>
<feature type="region of interest" description="Disordered" evidence="19">
    <location>
        <begin position="145"/>
        <end position="173"/>
    </location>
</feature>
<evidence type="ECO:0000256" key="14">
    <source>
        <dbReference type="ARBA" id="ARBA00023313"/>
    </source>
</evidence>
<evidence type="ECO:0000256" key="2">
    <source>
        <dbReference type="ARBA" id="ARBA00004601"/>
    </source>
</evidence>
<dbReference type="GO" id="GO:0005770">
    <property type="term" value="C:late endosome"/>
    <property type="evidence" value="ECO:0007669"/>
    <property type="project" value="UniProtKB-SubCell"/>
</dbReference>
<evidence type="ECO:0000256" key="18">
    <source>
        <dbReference type="ARBA" id="ARBA00046669"/>
    </source>
</evidence>
<dbReference type="Gene3D" id="1.20.120.20">
    <property type="entry name" value="Apolipoprotein"/>
    <property type="match status" value="2"/>
</dbReference>
<evidence type="ECO:0000256" key="5">
    <source>
        <dbReference type="ARBA" id="ARBA00008788"/>
    </source>
</evidence>
<dbReference type="GO" id="GO:0008203">
    <property type="term" value="P:cholesterol metabolic process"/>
    <property type="evidence" value="ECO:0007669"/>
    <property type="project" value="TreeGrafter"/>
</dbReference>
<dbReference type="GO" id="GO:0005543">
    <property type="term" value="F:phospholipid binding"/>
    <property type="evidence" value="ECO:0007669"/>
    <property type="project" value="TreeGrafter"/>
</dbReference>
<evidence type="ECO:0000256" key="19">
    <source>
        <dbReference type="SAM" id="MobiDB-lite"/>
    </source>
</evidence>
<keyword evidence="7" id="KW-0162">Chylomicron</keyword>
<keyword evidence="9" id="KW-0597">Phosphoprotein</keyword>
<evidence type="ECO:0000256" key="10">
    <source>
        <dbReference type="ARBA" id="ARBA00022729"/>
    </source>
</evidence>
<feature type="compositionally biased region" description="Pro residues" evidence="19">
    <location>
        <begin position="553"/>
        <end position="564"/>
    </location>
</feature>
<sequence length="615" mass="67229">MHVLLRVCPSFPVHPPLGWGTWGCSEGGMSPRIWALGRQGQGAELGPGGWECLWRQPGEPMGEPRPRWPLTQPGTPGGQSRGVRPNIPSAVGPQRPRGVGIGGCGTDLQVRDRLVGGGQICGWGTLAWSPQRSKGARRVTKWEKGLRRSAGRTGQDGTGQDGVRRGQRCPEQPHVSLQAVPGRDRADFGAAAALPPARRFTPALAPQPRCPGSFPGRTKAERKGHERGLGRGSPSMLLKAALLLSLLAACPVPPAEAAQSGLWRYLSQLTGDKDSLERGHSKLGSDSTNLKESVQDGLSSVGGFLEKLSPLGRGLQPPRLGEDPGSLRKALRRELDSLRLQLSPYVDEVHQQVGRQLDELRQQLRPLTEELLDQVSLRARELRRHLVPSREVAAQLLGGADELQRFAAHYGDKIAFHTEQVKDIFQPYAERLLSEIHRNVQELHRGVAPHARASPEQLNRHIQELSAKLARNARDLHRQIQRNLEQLKAKLSLYPGGAAAAPGRSREALAREVQRRVEEFRRDTYAQIQAFTRALDQETEQMRLKLSARPEPPEGPLDAPPPPVEDLRARLDALWQELALSLSERGGEGPGEGPEGDAGEGGGQDPKADPGRLRR</sequence>
<dbReference type="Ensembl" id="ENSJHYT00000014808.1">
    <property type="protein sequence ID" value="ENSJHYP00000012232.1"/>
    <property type="gene ID" value="ENSJHYG00000009556.1"/>
</dbReference>
<evidence type="ECO:0000256" key="4">
    <source>
        <dbReference type="ARBA" id="ARBA00004613"/>
    </source>
</evidence>
<keyword evidence="13" id="KW-0445">Lipid transport</keyword>
<feature type="region of interest" description="Disordered" evidence="19">
    <location>
        <begin position="274"/>
        <end position="293"/>
    </location>
</feature>
<dbReference type="Pfam" id="PF01442">
    <property type="entry name" value="Apolipoprotein"/>
    <property type="match status" value="2"/>
</dbReference>
<accession>A0A8C5J0U1</accession>
<feature type="compositionally biased region" description="Basic and acidic residues" evidence="19">
    <location>
        <begin position="606"/>
        <end position="615"/>
    </location>
</feature>
<feature type="region of interest" description="Disordered" evidence="19">
    <location>
        <begin position="547"/>
        <end position="615"/>
    </location>
</feature>
<dbReference type="GO" id="GO:1903561">
    <property type="term" value="C:extracellular vesicle"/>
    <property type="evidence" value="ECO:0007669"/>
    <property type="project" value="TreeGrafter"/>
</dbReference>
<evidence type="ECO:0000256" key="11">
    <source>
        <dbReference type="ARBA" id="ARBA00022753"/>
    </source>
</evidence>
<evidence type="ECO:0000256" key="13">
    <source>
        <dbReference type="ARBA" id="ARBA00023055"/>
    </source>
</evidence>
<protein>
    <recommendedName>
        <fullName evidence="15">Apolipoprotein A-V</fullName>
    </recommendedName>
    <alternativeName>
        <fullName evidence="16">Apolipoprotein A5</fullName>
    </alternativeName>
</protein>
<evidence type="ECO:0000256" key="12">
    <source>
        <dbReference type="ARBA" id="ARBA00023034"/>
    </source>
</evidence>
<dbReference type="SUPFAM" id="SSF58113">
    <property type="entry name" value="Apolipoprotein A-I"/>
    <property type="match status" value="1"/>
</dbReference>
<feature type="region of interest" description="Disordered" evidence="19">
    <location>
        <begin position="201"/>
        <end position="232"/>
    </location>
</feature>
<comment type="similarity">
    <text evidence="5">Belongs to the apolipoprotein A1/A4/E family.</text>
</comment>
<dbReference type="InterPro" id="IPR000074">
    <property type="entry name" value="ApoA_E"/>
</dbReference>
<keyword evidence="6" id="KW-0813">Transport</keyword>
<evidence type="ECO:0000256" key="3">
    <source>
        <dbReference type="ARBA" id="ARBA00004603"/>
    </source>
</evidence>
<evidence type="ECO:0000256" key="1">
    <source>
        <dbReference type="ARBA" id="ARBA00004412"/>
    </source>
</evidence>
<dbReference type="GO" id="GO:0005769">
    <property type="term" value="C:early endosome"/>
    <property type="evidence" value="ECO:0007669"/>
    <property type="project" value="UniProtKB-SubCell"/>
</dbReference>
<dbReference type="GO" id="GO:0042157">
    <property type="term" value="P:lipoprotein metabolic process"/>
    <property type="evidence" value="ECO:0007669"/>
    <property type="project" value="InterPro"/>
</dbReference>
<dbReference type="GO" id="GO:0120020">
    <property type="term" value="F:cholesterol transfer activity"/>
    <property type="evidence" value="ECO:0007669"/>
    <property type="project" value="TreeGrafter"/>
</dbReference>
<evidence type="ECO:0000256" key="6">
    <source>
        <dbReference type="ARBA" id="ARBA00022448"/>
    </source>
</evidence>
<proteinExistence type="inferred from homology"/>
<name>A0A8C5J0U1_JUNHY</name>
<evidence type="ECO:0000256" key="17">
    <source>
        <dbReference type="ARBA" id="ARBA00046248"/>
    </source>
</evidence>
<evidence type="ECO:0000256" key="9">
    <source>
        <dbReference type="ARBA" id="ARBA00022553"/>
    </source>
</evidence>
<keyword evidence="12" id="KW-0333">Golgi apparatus</keyword>
<comment type="subunit">
    <text evidence="18">Interacts with GPIHBP1. Interacts with SORL1; this interaction leads to APOA5 internalization and sorting either to lysosomes and degradation, or to the trans-Golgi network.</text>
</comment>
<keyword evidence="21" id="KW-1185">Reference proteome</keyword>